<feature type="non-terminal residue" evidence="2">
    <location>
        <position position="119"/>
    </location>
</feature>
<dbReference type="EMBL" id="ADZX01000578">
    <property type="protein sequence ID" value="EFK96070.1"/>
    <property type="molecule type" value="Genomic_DNA"/>
</dbReference>
<dbReference type="AlphaFoldDB" id="D9PK44"/>
<feature type="compositionally biased region" description="Low complexity" evidence="1">
    <location>
        <begin position="95"/>
        <end position="112"/>
    </location>
</feature>
<sequence>MRSRAAAAGSAAEAALFSAVAEEIRRLLHQFAAGFLKPVSADLLQRLLEHERAPAVRAVESVAAEPAAPVLEERGVPVVDEAAAEAILEPSADRAAAPVEPAAEPGAGEPAGQHVVPPP</sequence>
<proteinExistence type="predicted"/>
<name>D9PK44_9ZZZZ</name>
<evidence type="ECO:0000313" key="2">
    <source>
        <dbReference type="EMBL" id="EFK96070.1"/>
    </source>
</evidence>
<reference evidence="2" key="2">
    <citation type="journal article" date="2011" name="Microb. Ecol.">
        <title>Taxonomic and Functional Metagenomic Profiling of the Microbial Community in the Anoxic Sediment of a Sub-saline Shallow Lake (Laguna de Carrizo, Central Spain).</title>
        <authorList>
            <person name="Ferrer M."/>
            <person name="Guazzaroni M.E."/>
            <person name="Richter M."/>
            <person name="Garcia-Salamanca A."/>
            <person name="Yarza P."/>
            <person name="Suarez-Suarez A."/>
            <person name="Solano J."/>
            <person name="Alcaide M."/>
            <person name="van Dillewijn P."/>
            <person name="Molina-Henares M.A."/>
            <person name="Lopez-Cortes N."/>
            <person name="Al-Ramahi Y."/>
            <person name="Guerrero C."/>
            <person name="Acosta A."/>
            <person name="de Eugenio L.I."/>
            <person name="Martinez V."/>
            <person name="Marques S."/>
            <person name="Rojo F."/>
            <person name="Santero E."/>
            <person name="Genilloud O."/>
            <person name="Perez-Perez J."/>
            <person name="Rossello-Mora R."/>
            <person name="Ramos J.L."/>
        </authorList>
    </citation>
    <scope>NUCLEOTIDE SEQUENCE</scope>
</reference>
<evidence type="ECO:0000256" key="1">
    <source>
        <dbReference type="SAM" id="MobiDB-lite"/>
    </source>
</evidence>
<feature type="region of interest" description="Disordered" evidence="1">
    <location>
        <begin position="89"/>
        <end position="119"/>
    </location>
</feature>
<comment type="caution">
    <text evidence="2">The sequence shown here is derived from an EMBL/GenBank/DDBJ whole genome shotgun (WGS) entry which is preliminary data.</text>
</comment>
<organism evidence="2">
    <name type="scientific">sediment metagenome</name>
    <dbReference type="NCBI Taxonomy" id="749907"/>
    <lineage>
        <taxon>unclassified sequences</taxon>
        <taxon>metagenomes</taxon>
        <taxon>ecological metagenomes</taxon>
    </lineage>
</organism>
<protein>
    <submittedName>
        <fullName evidence="2">Secreted protein</fullName>
    </submittedName>
</protein>
<accession>D9PK44</accession>
<gene>
    <name evidence="2" type="ORF">LDC_1909</name>
</gene>
<reference evidence="2" key="1">
    <citation type="submission" date="2010-07" db="EMBL/GenBank/DDBJ databases">
        <authorList>
            <consortium name="CONSOLIDER consortium CSD2007-00005"/>
            <person name="Guazzaroni M.-E."/>
            <person name="Richter M."/>
            <person name="Garcia-Salamanca A."/>
            <person name="Yarza P."/>
            <person name="Ferrer M."/>
        </authorList>
    </citation>
    <scope>NUCLEOTIDE SEQUENCE</scope>
</reference>